<protein>
    <submittedName>
        <fullName evidence="5">Substrate-binding domain-containing protein</fullName>
    </submittedName>
</protein>
<proteinExistence type="predicted"/>
<keyword evidence="3" id="KW-0804">Transcription</keyword>
<evidence type="ECO:0000313" key="6">
    <source>
        <dbReference type="Proteomes" id="UP000469194"/>
    </source>
</evidence>
<keyword evidence="1" id="KW-0805">Transcription regulation</keyword>
<dbReference type="InterPro" id="IPR046335">
    <property type="entry name" value="LacI/GalR-like_sensor"/>
</dbReference>
<sequence>MGKVTLDDIARVANVSRSTVSKALRDTGRLAPDTRRLVRDVARDLGYGLVQGERSRSGIIGLLTSDLRGRFSLPLLDGAEQVLGESQCSVSLIYNRDDARLERRHIDRLAAHGLDGLIVTSTDTDPRPALDRRLTGGLPVVYAYAGCTDPHECSVTCDNERAGYDAVSHLLGLGRRRIAIIGPEDHWDAAAKRMRGALRALDEAGLKPVEPIQYGDWNQPWGYEAAGRLLDRGVRFDGLYCLDDLIARGAIERMQASGARIPDDVAVVGHDDWDVVVNAAHPTITSFSNNTFEIGRVAARCLLDALDGSPRRGEISVRCPLVIRESTVYGGSGETDDGGRA</sequence>
<dbReference type="InterPro" id="IPR000843">
    <property type="entry name" value="HTH_LacI"/>
</dbReference>
<keyword evidence="2" id="KW-0238">DNA-binding</keyword>
<dbReference type="Proteomes" id="UP000469194">
    <property type="component" value="Unassembled WGS sequence"/>
</dbReference>
<evidence type="ECO:0000256" key="3">
    <source>
        <dbReference type="ARBA" id="ARBA00023163"/>
    </source>
</evidence>
<dbReference type="Gene3D" id="1.10.260.40">
    <property type="entry name" value="lambda repressor-like DNA-binding domains"/>
    <property type="match status" value="1"/>
</dbReference>
<dbReference type="RefSeq" id="WP_163232063.1">
    <property type="nucleotide sequence ID" value="NZ_WHZW01000018.1"/>
</dbReference>
<dbReference type="InterPro" id="IPR010982">
    <property type="entry name" value="Lambda_DNA-bd_dom_sf"/>
</dbReference>
<dbReference type="PROSITE" id="PS00356">
    <property type="entry name" value="HTH_LACI_1"/>
    <property type="match status" value="1"/>
</dbReference>
<dbReference type="SUPFAM" id="SSF47413">
    <property type="entry name" value="lambda repressor-like DNA-binding domains"/>
    <property type="match status" value="1"/>
</dbReference>
<dbReference type="Gene3D" id="3.40.50.2300">
    <property type="match status" value="2"/>
</dbReference>
<organism evidence="5 6">
    <name type="scientific">Bifidobacterium aerophilum</name>
    <dbReference type="NCBI Taxonomy" id="1798155"/>
    <lineage>
        <taxon>Bacteria</taxon>
        <taxon>Bacillati</taxon>
        <taxon>Actinomycetota</taxon>
        <taxon>Actinomycetes</taxon>
        <taxon>Bifidobacteriales</taxon>
        <taxon>Bifidobacteriaceae</taxon>
        <taxon>Bifidobacterium</taxon>
    </lineage>
</organism>
<evidence type="ECO:0000259" key="4">
    <source>
        <dbReference type="PROSITE" id="PS50932"/>
    </source>
</evidence>
<reference evidence="5 6" key="1">
    <citation type="submission" date="2019-10" db="EMBL/GenBank/DDBJ databases">
        <title>Bifidobacterium from non-human primates.</title>
        <authorList>
            <person name="Modesto M."/>
        </authorList>
    </citation>
    <scope>NUCLEOTIDE SEQUENCE [LARGE SCALE GENOMIC DNA]</scope>
    <source>
        <strain evidence="5 6">TRE17</strain>
    </source>
</reference>
<dbReference type="GO" id="GO:0003700">
    <property type="term" value="F:DNA-binding transcription factor activity"/>
    <property type="evidence" value="ECO:0007669"/>
    <property type="project" value="TreeGrafter"/>
</dbReference>
<dbReference type="Pfam" id="PF00356">
    <property type="entry name" value="LacI"/>
    <property type="match status" value="1"/>
</dbReference>
<dbReference type="CDD" id="cd01392">
    <property type="entry name" value="HTH_LacI"/>
    <property type="match status" value="1"/>
</dbReference>
<comment type="caution">
    <text evidence="5">The sequence shown here is derived from an EMBL/GenBank/DDBJ whole genome shotgun (WGS) entry which is preliminary data.</text>
</comment>
<feature type="domain" description="HTH lacI-type" evidence="4">
    <location>
        <begin position="4"/>
        <end position="58"/>
    </location>
</feature>
<dbReference type="InterPro" id="IPR028082">
    <property type="entry name" value="Peripla_BP_I"/>
</dbReference>
<dbReference type="PROSITE" id="PS50932">
    <property type="entry name" value="HTH_LACI_2"/>
    <property type="match status" value="1"/>
</dbReference>
<evidence type="ECO:0000256" key="2">
    <source>
        <dbReference type="ARBA" id="ARBA00023125"/>
    </source>
</evidence>
<dbReference type="AlphaFoldDB" id="A0A6N9Z5X0"/>
<evidence type="ECO:0000256" key="1">
    <source>
        <dbReference type="ARBA" id="ARBA00023015"/>
    </source>
</evidence>
<dbReference type="Pfam" id="PF13377">
    <property type="entry name" value="Peripla_BP_3"/>
    <property type="match status" value="1"/>
</dbReference>
<dbReference type="GO" id="GO:0000976">
    <property type="term" value="F:transcription cis-regulatory region binding"/>
    <property type="evidence" value="ECO:0007669"/>
    <property type="project" value="TreeGrafter"/>
</dbReference>
<dbReference type="PANTHER" id="PTHR30146">
    <property type="entry name" value="LACI-RELATED TRANSCRIPTIONAL REPRESSOR"/>
    <property type="match status" value="1"/>
</dbReference>
<dbReference type="CDD" id="cd06288">
    <property type="entry name" value="PBP1_sucrose_transcription_regulator"/>
    <property type="match status" value="1"/>
</dbReference>
<keyword evidence="6" id="KW-1185">Reference proteome</keyword>
<dbReference type="EMBL" id="WHZW01000018">
    <property type="protein sequence ID" value="NEG90119.1"/>
    <property type="molecule type" value="Genomic_DNA"/>
</dbReference>
<name>A0A6N9Z5X0_9BIFI</name>
<gene>
    <name evidence="5" type="ORF">GFD25_09010</name>
</gene>
<dbReference type="SMART" id="SM00354">
    <property type="entry name" value="HTH_LACI"/>
    <property type="match status" value="1"/>
</dbReference>
<evidence type="ECO:0000313" key="5">
    <source>
        <dbReference type="EMBL" id="NEG90119.1"/>
    </source>
</evidence>
<accession>A0A6N9Z5X0</accession>
<dbReference type="SUPFAM" id="SSF53822">
    <property type="entry name" value="Periplasmic binding protein-like I"/>
    <property type="match status" value="1"/>
</dbReference>
<dbReference type="PANTHER" id="PTHR30146:SF120">
    <property type="entry name" value="ALANINE RACEMASE"/>
    <property type="match status" value="1"/>
</dbReference>